<dbReference type="SUPFAM" id="SSF101874">
    <property type="entry name" value="YceI-like"/>
    <property type="match status" value="1"/>
</dbReference>
<dbReference type="RefSeq" id="WP_139373725.1">
    <property type="nucleotide sequence ID" value="NZ_FUWJ01000001.1"/>
</dbReference>
<dbReference type="Proteomes" id="UP000190092">
    <property type="component" value="Unassembled WGS sequence"/>
</dbReference>
<sequence length="202" mass="22498">MPFDRNPKLGRRRLLTGVVGGAVLALLPSFPALAMEQLRIGGERGTIDFSIGDSAIFRTTGSFKDWRGMLNVDESNVRASSVSVEVNTKSIEMLDLQQTTMLKDSDFFDVDKFPEMIFRSRTVERTGESTLKVIGDVTLRGITRPMVLNISVTDRQPNAPAGTRYARFRGEGKINRSEFGMTKYVDVVGDTVDITIRADAWR</sequence>
<dbReference type="InterPro" id="IPR036761">
    <property type="entry name" value="TTHA0802/YceI-like_sf"/>
</dbReference>
<dbReference type="PROSITE" id="PS51318">
    <property type="entry name" value="TAT"/>
    <property type="match status" value="1"/>
</dbReference>
<dbReference type="STRING" id="225324.SAMN02745126_01066"/>
<evidence type="ECO:0000313" key="2">
    <source>
        <dbReference type="EMBL" id="SJZ43970.1"/>
    </source>
</evidence>
<dbReference type="OrthoDB" id="9811006at2"/>
<dbReference type="AlphaFoldDB" id="A0A1T4KNI8"/>
<dbReference type="SMART" id="SM00867">
    <property type="entry name" value="YceI"/>
    <property type="match status" value="1"/>
</dbReference>
<accession>A0A1T4KNI8</accession>
<dbReference type="Gene3D" id="2.40.128.110">
    <property type="entry name" value="Lipid/polyisoprenoid-binding, YceI-like"/>
    <property type="match status" value="1"/>
</dbReference>
<dbReference type="InterPro" id="IPR007372">
    <property type="entry name" value="Lipid/polyisoprenoid-bd_YceI"/>
</dbReference>
<evidence type="ECO:0000313" key="3">
    <source>
        <dbReference type="Proteomes" id="UP000190092"/>
    </source>
</evidence>
<dbReference type="PANTHER" id="PTHR34406">
    <property type="entry name" value="PROTEIN YCEI"/>
    <property type="match status" value="1"/>
</dbReference>
<protein>
    <submittedName>
        <fullName evidence="2">Polyisoprenoid-binding protein YceI</fullName>
    </submittedName>
</protein>
<proteinExistence type="predicted"/>
<dbReference type="EMBL" id="FUWJ01000001">
    <property type="protein sequence ID" value="SJZ43970.1"/>
    <property type="molecule type" value="Genomic_DNA"/>
</dbReference>
<name>A0A1T4KNI8_9HYPH</name>
<feature type="domain" description="Lipid/polyisoprenoid-binding YceI-like" evidence="1">
    <location>
        <begin position="37"/>
        <end position="201"/>
    </location>
</feature>
<reference evidence="3" key="1">
    <citation type="submission" date="2017-02" db="EMBL/GenBank/DDBJ databases">
        <authorList>
            <person name="Varghese N."/>
            <person name="Submissions S."/>
        </authorList>
    </citation>
    <scope>NUCLEOTIDE SEQUENCE [LARGE SCALE GENOMIC DNA]</scope>
    <source>
        <strain evidence="3">ATCC 27094</strain>
    </source>
</reference>
<dbReference type="PANTHER" id="PTHR34406:SF1">
    <property type="entry name" value="PROTEIN YCEI"/>
    <property type="match status" value="1"/>
</dbReference>
<evidence type="ECO:0000259" key="1">
    <source>
        <dbReference type="SMART" id="SM00867"/>
    </source>
</evidence>
<organism evidence="2 3">
    <name type="scientific">Enhydrobacter aerosaccus</name>
    <dbReference type="NCBI Taxonomy" id="225324"/>
    <lineage>
        <taxon>Bacteria</taxon>
        <taxon>Pseudomonadati</taxon>
        <taxon>Pseudomonadota</taxon>
        <taxon>Alphaproteobacteria</taxon>
        <taxon>Hyphomicrobiales</taxon>
        <taxon>Enhydrobacter</taxon>
    </lineage>
</organism>
<keyword evidence="3" id="KW-1185">Reference proteome</keyword>
<dbReference type="InterPro" id="IPR006311">
    <property type="entry name" value="TAT_signal"/>
</dbReference>
<dbReference type="Pfam" id="PF04264">
    <property type="entry name" value="YceI"/>
    <property type="match status" value="1"/>
</dbReference>
<gene>
    <name evidence="2" type="ORF">SAMN02745126_01066</name>
</gene>